<keyword evidence="4" id="KW-0808">Transferase</keyword>
<reference evidence="6 7" key="1">
    <citation type="journal article" date="2016" name="Fungal Biol.">
        <title>The genome of Xylona heveae provides a window into fungal endophytism.</title>
        <authorList>
            <person name="Gazis R."/>
            <person name="Kuo A."/>
            <person name="Riley R."/>
            <person name="LaButti K."/>
            <person name="Lipzen A."/>
            <person name="Lin J."/>
            <person name="Amirebrahimi M."/>
            <person name="Hesse C.N."/>
            <person name="Spatafora J.W."/>
            <person name="Henrissat B."/>
            <person name="Hainaut M."/>
            <person name="Grigoriev I.V."/>
            <person name="Hibbett D.S."/>
        </authorList>
    </citation>
    <scope>NUCLEOTIDE SEQUENCE [LARGE SCALE GENOMIC DNA]</scope>
    <source>
        <strain evidence="6 7">TC161</strain>
    </source>
</reference>
<evidence type="ECO:0000256" key="1">
    <source>
        <dbReference type="ARBA" id="ARBA00010086"/>
    </source>
</evidence>
<comment type="similarity">
    <text evidence="1">Belongs to the carnosine N-methyltransferase family.</text>
</comment>
<keyword evidence="5" id="KW-0949">S-adenosyl-L-methionine</keyword>
<keyword evidence="3" id="KW-0489">Methyltransferase</keyword>
<dbReference type="EC" id="2.1.1.22" evidence="2"/>
<dbReference type="RefSeq" id="XP_018189666.1">
    <property type="nucleotide sequence ID" value="XM_018334153.1"/>
</dbReference>
<dbReference type="Proteomes" id="UP000076632">
    <property type="component" value="Unassembled WGS sequence"/>
</dbReference>
<dbReference type="PANTHER" id="PTHR12303:SF6">
    <property type="entry name" value="CARNOSINE N-METHYLTRANSFERASE"/>
    <property type="match status" value="1"/>
</dbReference>
<dbReference type="GO" id="GO:0030735">
    <property type="term" value="F:carnosine N-methyltransferase activity"/>
    <property type="evidence" value="ECO:0007669"/>
    <property type="project" value="UniProtKB-EC"/>
</dbReference>
<evidence type="ECO:0000256" key="5">
    <source>
        <dbReference type="ARBA" id="ARBA00022691"/>
    </source>
</evidence>
<dbReference type="GeneID" id="28899290"/>
<dbReference type="InterPro" id="IPR012901">
    <property type="entry name" value="CARME"/>
</dbReference>
<dbReference type="PANTHER" id="PTHR12303">
    <property type="entry name" value="CARNOSINE N-METHYLTRANSFERASE"/>
    <property type="match status" value="1"/>
</dbReference>
<dbReference type="EMBL" id="KV407456">
    <property type="protein sequence ID" value="KZF24111.1"/>
    <property type="molecule type" value="Genomic_DNA"/>
</dbReference>
<dbReference type="Pfam" id="PF07942">
    <property type="entry name" value="CARME"/>
    <property type="match status" value="1"/>
</dbReference>
<dbReference type="AlphaFoldDB" id="A0A165HYU3"/>
<dbReference type="GO" id="GO:0032259">
    <property type="term" value="P:methylation"/>
    <property type="evidence" value="ECO:0007669"/>
    <property type="project" value="UniProtKB-KW"/>
</dbReference>
<dbReference type="STRING" id="1328760.A0A165HYU3"/>
<proteinExistence type="inferred from homology"/>
<organism evidence="6 7">
    <name type="scientific">Xylona heveae (strain CBS 132557 / TC161)</name>
    <dbReference type="NCBI Taxonomy" id="1328760"/>
    <lineage>
        <taxon>Eukaryota</taxon>
        <taxon>Fungi</taxon>
        <taxon>Dikarya</taxon>
        <taxon>Ascomycota</taxon>
        <taxon>Pezizomycotina</taxon>
        <taxon>Xylonomycetes</taxon>
        <taxon>Xylonales</taxon>
        <taxon>Xylonaceae</taxon>
        <taxon>Xylona</taxon>
    </lineage>
</organism>
<dbReference type="InterPro" id="IPR029063">
    <property type="entry name" value="SAM-dependent_MTases_sf"/>
</dbReference>
<accession>A0A165HYU3</accession>
<evidence type="ECO:0000256" key="2">
    <source>
        <dbReference type="ARBA" id="ARBA00012003"/>
    </source>
</evidence>
<dbReference type="FunCoup" id="A0A165HYU3">
    <property type="interactions" value="406"/>
</dbReference>
<dbReference type="OMA" id="GSMSMCA"/>
<evidence type="ECO:0000313" key="6">
    <source>
        <dbReference type="EMBL" id="KZF24111.1"/>
    </source>
</evidence>
<evidence type="ECO:0000256" key="4">
    <source>
        <dbReference type="ARBA" id="ARBA00022679"/>
    </source>
</evidence>
<keyword evidence="7" id="KW-1185">Reference proteome</keyword>
<dbReference type="SUPFAM" id="SSF53335">
    <property type="entry name" value="S-adenosyl-L-methionine-dependent methyltransferases"/>
    <property type="match status" value="1"/>
</dbReference>
<dbReference type="Gene3D" id="3.40.50.150">
    <property type="entry name" value="Vaccinia Virus protein VP39"/>
    <property type="match status" value="1"/>
</dbReference>
<dbReference type="InParanoid" id="A0A165HYU3"/>
<dbReference type="OrthoDB" id="978at2759"/>
<evidence type="ECO:0000313" key="7">
    <source>
        <dbReference type="Proteomes" id="UP000076632"/>
    </source>
</evidence>
<sequence>MTALYEFQKPSWVILMCEKYRRAAHFNVTHRRRQNFYALPSKQWEILAAPPFLFLDTLLRVDDAIDANADIADAILRAGLEAFGLEETPQDKSMDWRGFATPSDLDKAQTTIRQLYRDWSIEGAAERQACYRPVLDILLEEFSTCPDKGSVKVLVPGAGLGRLVFEINAAGFCTEGNEISYHQLIASSFILNHTRCAEQLALYPWALSFSNHSSREHQLQKVMVPDVHPAAALAEASQGAMTHAFERLSMSAADFTMLYGDAAHNAAYDAVATVFFIDTAPNLFDYIETIKNCLREGGIWINLGPLLWHFEDSDIGAKRNLSKTADTSATEEGIQISSGHKRQNSAGFAHTGSVELTDNEVILLLERSGFKLEKHIKQPFATGYIQNPRSMLQNIYEISTWVARRIK</sequence>
<protein>
    <recommendedName>
        <fullName evidence="2">carnosine N-methyltransferase</fullName>
        <ecNumber evidence="2">2.1.1.22</ecNumber>
    </recommendedName>
</protein>
<dbReference type="SMART" id="SM01296">
    <property type="entry name" value="N2227"/>
    <property type="match status" value="1"/>
</dbReference>
<evidence type="ECO:0000256" key="3">
    <source>
        <dbReference type="ARBA" id="ARBA00022603"/>
    </source>
</evidence>
<name>A0A165HYU3_XYLHT</name>
<gene>
    <name evidence="6" type="ORF">L228DRAFT_259372</name>
</gene>